<dbReference type="InterPro" id="IPR003804">
    <property type="entry name" value="Lactate_perm"/>
</dbReference>
<feature type="transmembrane region" description="Helical" evidence="8">
    <location>
        <begin position="30"/>
        <end position="48"/>
    </location>
</feature>
<dbReference type="EMBL" id="JRNT01000016">
    <property type="protein sequence ID" value="KGF47197.1"/>
    <property type="molecule type" value="Genomic_DNA"/>
</dbReference>
<keyword evidence="6 8" id="KW-1133">Transmembrane helix</keyword>
<feature type="transmembrane region" description="Helical" evidence="8">
    <location>
        <begin position="243"/>
        <end position="260"/>
    </location>
</feature>
<evidence type="ECO:0000256" key="3">
    <source>
        <dbReference type="ARBA" id="ARBA00022448"/>
    </source>
</evidence>
<keyword evidence="4 8" id="KW-1003">Cell membrane</keyword>
<feature type="transmembrane region" description="Helical" evidence="8">
    <location>
        <begin position="394"/>
        <end position="420"/>
    </location>
</feature>
<keyword evidence="5 8" id="KW-0812">Transmembrane</keyword>
<evidence type="ECO:0000256" key="7">
    <source>
        <dbReference type="ARBA" id="ARBA00023136"/>
    </source>
</evidence>
<sequence>MMSLMVLIALIPIIWLVLALAILKIPAWKACSIAAIVSFIIAIIPSFYDKSPAIMLSGAAEGAALAIWPILLVITAAIFAYNLVVHTKAMETIKTMLSSVTSDKRVLALLLVWGFGNFMEGMAGFGTAVAIPAAMMVAVGFNPLKSIVACLVANSVPTTYGSIGIPTTTLAALTTLDPLHLGTFISAQLFILNVITPFFIVAIIAGGIRAIKGVFTITLLCGFALAIPQLLINKFMGPELSVIGSSIIIMAIIIIMAKIMPNNEPEYQVEAPTTKISFKEGLIATCPFILIFLLLLCTSKLIPAINGPLASIKTSVPIYQGEGAKPYTFVWIATPGIMIFISAFIGGFVQKAKASEIFNVLGNTFKGLKFTYITIIAVVITAKLMTYSGMTIDIANALVAATGSLYPAFAPVVGALGAFLTGSGTNANVLFGPLQIAAAAQLDPSHPHLALWLAGINSGAAGIGKMFSPQSIAIAIGAVGPALAAFVKENNVNASEADKLNKSIEASSIMQAVVGYFLLFLIADGLISYFGLQLVFQLYDILL</sequence>
<evidence type="ECO:0000256" key="2">
    <source>
        <dbReference type="ARBA" id="ARBA00010100"/>
    </source>
</evidence>
<feature type="transmembrane region" description="Helical" evidence="8">
    <location>
        <begin position="370"/>
        <end position="388"/>
    </location>
</feature>
<dbReference type="PANTHER" id="PTHR30003">
    <property type="entry name" value="L-LACTATE PERMEASE"/>
    <property type="match status" value="1"/>
</dbReference>
<feature type="transmembrane region" description="Helical" evidence="8">
    <location>
        <begin position="513"/>
        <end position="536"/>
    </location>
</feature>
<dbReference type="RefSeq" id="WP_028258120.1">
    <property type="nucleotide sequence ID" value="NZ_JRNT01000016.1"/>
</dbReference>
<dbReference type="eggNOG" id="COG1620">
    <property type="taxonomic scope" value="Bacteria"/>
</dbReference>
<name>A0A096BWU1_9FIRM</name>
<evidence type="ECO:0000256" key="6">
    <source>
        <dbReference type="ARBA" id="ARBA00022989"/>
    </source>
</evidence>
<dbReference type="AlphaFoldDB" id="A0A096BWU1"/>
<dbReference type="GO" id="GO:0015129">
    <property type="term" value="F:lactate transmembrane transporter activity"/>
    <property type="evidence" value="ECO:0007669"/>
    <property type="project" value="UniProtKB-UniRule"/>
</dbReference>
<feature type="transmembrane region" description="Helical" evidence="8">
    <location>
        <begin position="63"/>
        <end position="85"/>
    </location>
</feature>
<accession>A0A096BWU1</accession>
<protein>
    <recommendedName>
        <fullName evidence="8">L-lactate permease</fullName>
    </recommendedName>
</protein>
<keyword evidence="3 8" id="KW-0813">Transport</keyword>
<comment type="similarity">
    <text evidence="2 8">Belongs to the lactate permease family.</text>
</comment>
<feature type="transmembrane region" description="Helical" evidence="8">
    <location>
        <begin position="6"/>
        <end position="23"/>
    </location>
</feature>
<keyword evidence="7 8" id="KW-0472">Membrane</keyword>
<gene>
    <name evidence="9" type="ORF">HMPREF0872_05845</name>
</gene>
<evidence type="ECO:0000313" key="9">
    <source>
        <dbReference type="EMBL" id="KGF47197.1"/>
    </source>
</evidence>
<feature type="transmembrane region" description="Helical" evidence="8">
    <location>
        <begin position="329"/>
        <end position="349"/>
    </location>
</feature>
<proteinExistence type="inferred from homology"/>
<evidence type="ECO:0000313" key="10">
    <source>
        <dbReference type="Proteomes" id="UP000029628"/>
    </source>
</evidence>
<comment type="function">
    <text evidence="8">Uptake of L-lactate across the membrane. Can also transport D-lactate and glycolate.</text>
</comment>
<feature type="transmembrane region" description="Helical" evidence="8">
    <location>
        <begin position="213"/>
        <end position="231"/>
    </location>
</feature>
<dbReference type="GO" id="GO:0015295">
    <property type="term" value="F:solute:proton symporter activity"/>
    <property type="evidence" value="ECO:0007669"/>
    <property type="project" value="TreeGrafter"/>
</dbReference>
<evidence type="ECO:0000256" key="1">
    <source>
        <dbReference type="ARBA" id="ARBA00004651"/>
    </source>
</evidence>
<dbReference type="Pfam" id="PF02652">
    <property type="entry name" value="Lactate_perm"/>
    <property type="match status" value="1"/>
</dbReference>
<feature type="transmembrane region" description="Helical" evidence="8">
    <location>
        <begin position="281"/>
        <end position="302"/>
    </location>
</feature>
<dbReference type="Proteomes" id="UP000029628">
    <property type="component" value="Unassembled WGS sequence"/>
</dbReference>
<feature type="transmembrane region" description="Helical" evidence="8">
    <location>
        <begin position="185"/>
        <end position="206"/>
    </location>
</feature>
<evidence type="ECO:0000256" key="4">
    <source>
        <dbReference type="ARBA" id="ARBA00022475"/>
    </source>
</evidence>
<dbReference type="PANTHER" id="PTHR30003:SF0">
    <property type="entry name" value="GLYCOLATE PERMEASE GLCA-RELATED"/>
    <property type="match status" value="1"/>
</dbReference>
<organism evidence="9 10">
    <name type="scientific">Veillonella montpellierensis DNF00314</name>
    <dbReference type="NCBI Taxonomy" id="1401067"/>
    <lineage>
        <taxon>Bacteria</taxon>
        <taxon>Bacillati</taxon>
        <taxon>Bacillota</taxon>
        <taxon>Negativicutes</taxon>
        <taxon>Veillonellales</taxon>
        <taxon>Veillonellaceae</taxon>
        <taxon>Veillonella</taxon>
    </lineage>
</organism>
<evidence type="ECO:0000256" key="8">
    <source>
        <dbReference type="RuleBase" id="RU365092"/>
    </source>
</evidence>
<comment type="caution">
    <text evidence="9">The sequence shown here is derived from an EMBL/GenBank/DDBJ whole genome shotgun (WGS) entry which is preliminary data.</text>
</comment>
<reference evidence="9 10" key="1">
    <citation type="submission" date="2014-07" db="EMBL/GenBank/DDBJ databases">
        <authorList>
            <person name="McCorrison J."/>
            <person name="Sanka R."/>
            <person name="Torralba M."/>
            <person name="Gillis M."/>
            <person name="Haft D.H."/>
            <person name="Methe B."/>
            <person name="Sutton G."/>
            <person name="Nelson K.E."/>
        </authorList>
    </citation>
    <scope>NUCLEOTIDE SEQUENCE [LARGE SCALE GENOMIC DNA]</scope>
    <source>
        <strain evidence="9 10">DNF00314</strain>
    </source>
</reference>
<dbReference type="GO" id="GO:0005886">
    <property type="term" value="C:plasma membrane"/>
    <property type="evidence" value="ECO:0007669"/>
    <property type="project" value="UniProtKB-SubCell"/>
</dbReference>
<keyword evidence="10" id="KW-1185">Reference proteome</keyword>
<comment type="subcellular location">
    <subcellularLocation>
        <location evidence="1 8">Cell membrane</location>
        <topology evidence="1 8">Multi-pass membrane protein</topology>
    </subcellularLocation>
</comment>
<evidence type="ECO:0000256" key="5">
    <source>
        <dbReference type="ARBA" id="ARBA00022692"/>
    </source>
</evidence>
<feature type="transmembrane region" description="Helical" evidence="8">
    <location>
        <begin position="106"/>
        <end position="135"/>
    </location>
</feature>